<feature type="transmembrane region" description="Helical" evidence="1">
    <location>
        <begin position="55"/>
        <end position="76"/>
    </location>
</feature>
<organism evidence="2 3">
    <name type="scientific">Tothia fuscella</name>
    <dbReference type="NCBI Taxonomy" id="1048955"/>
    <lineage>
        <taxon>Eukaryota</taxon>
        <taxon>Fungi</taxon>
        <taxon>Dikarya</taxon>
        <taxon>Ascomycota</taxon>
        <taxon>Pezizomycotina</taxon>
        <taxon>Dothideomycetes</taxon>
        <taxon>Pleosporomycetidae</taxon>
        <taxon>Venturiales</taxon>
        <taxon>Cylindrosympodiaceae</taxon>
        <taxon>Tothia</taxon>
    </lineage>
</organism>
<accession>A0A9P4NE51</accession>
<comment type="caution">
    <text evidence="2">The sequence shown here is derived from an EMBL/GenBank/DDBJ whole genome shotgun (WGS) entry which is preliminary data.</text>
</comment>
<keyword evidence="1" id="KW-1133">Transmembrane helix</keyword>
<gene>
    <name evidence="2" type="ORF">EJ08DRAFT_600321</name>
</gene>
<name>A0A9P4NE51_9PEZI</name>
<feature type="non-terminal residue" evidence="2">
    <location>
        <position position="1"/>
    </location>
</feature>
<keyword evidence="1" id="KW-0812">Transmembrane</keyword>
<dbReference type="AlphaFoldDB" id="A0A9P4NE51"/>
<sequence>YLGLVFTKLESINLSLTPKKTFLRYPSTQLLGTYISAYSVSTNIDKLEVLHSLDFLRNLVVLEIVIGLTGHLYYYILYYA</sequence>
<keyword evidence="1" id="KW-0472">Membrane</keyword>
<dbReference type="EMBL" id="MU007149">
    <property type="protein sequence ID" value="KAF2416905.1"/>
    <property type="molecule type" value="Genomic_DNA"/>
</dbReference>
<evidence type="ECO:0000256" key="1">
    <source>
        <dbReference type="SAM" id="Phobius"/>
    </source>
</evidence>
<reference evidence="2" key="1">
    <citation type="journal article" date="2020" name="Stud. Mycol.">
        <title>101 Dothideomycetes genomes: a test case for predicting lifestyles and emergence of pathogens.</title>
        <authorList>
            <person name="Haridas S."/>
            <person name="Albert R."/>
            <person name="Binder M."/>
            <person name="Bloem J."/>
            <person name="Labutti K."/>
            <person name="Salamov A."/>
            <person name="Andreopoulos B."/>
            <person name="Baker S."/>
            <person name="Barry K."/>
            <person name="Bills G."/>
            <person name="Bluhm B."/>
            <person name="Cannon C."/>
            <person name="Castanera R."/>
            <person name="Culley D."/>
            <person name="Daum C."/>
            <person name="Ezra D."/>
            <person name="Gonzalez J."/>
            <person name="Henrissat B."/>
            <person name="Kuo A."/>
            <person name="Liang C."/>
            <person name="Lipzen A."/>
            <person name="Lutzoni F."/>
            <person name="Magnuson J."/>
            <person name="Mondo S."/>
            <person name="Nolan M."/>
            <person name="Ohm R."/>
            <person name="Pangilinan J."/>
            <person name="Park H.-J."/>
            <person name="Ramirez L."/>
            <person name="Alfaro M."/>
            <person name="Sun H."/>
            <person name="Tritt A."/>
            <person name="Yoshinaga Y."/>
            <person name="Zwiers L.-H."/>
            <person name="Turgeon B."/>
            <person name="Goodwin S."/>
            <person name="Spatafora J."/>
            <person name="Crous P."/>
            <person name="Grigoriev I."/>
        </authorList>
    </citation>
    <scope>NUCLEOTIDE SEQUENCE</scope>
    <source>
        <strain evidence="2">CBS 130266</strain>
    </source>
</reference>
<proteinExistence type="predicted"/>
<dbReference type="OrthoDB" id="4358334at2759"/>
<keyword evidence="3" id="KW-1185">Reference proteome</keyword>
<evidence type="ECO:0000313" key="3">
    <source>
        <dbReference type="Proteomes" id="UP000800235"/>
    </source>
</evidence>
<dbReference type="Proteomes" id="UP000800235">
    <property type="component" value="Unassembled WGS sequence"/>
</dbReference>
<protein>
    <submittedName>
        <fullName evidence="2">Uncharacterized protein</fullName>
    </submittedName>
</protein>
<evidence type="ECO:0000313" key="2">
    <source>
        <dbReference type="EMBL" id="KAF2416905.1"/>
    </source>
</evidence>